<name>A0A6J0SGL7_9SAUR</name>
<evidence type="ECO:0000313" key="8">
    <source>
        <dbReference type="Proteomes" id="UP001652642"/>
    </source>
</evidence>
<evidence type="ECO:0000256" key="2">
    <source>
        <dbReference type="ARBA" id="ARBA00022771"/>
    </source>
</evidence>
<dbReference type="SUPFAM" id="SSF57845">
    <property type="entry name" value="B-box zinc-binding domain"/>
    <property type="match status" value="1"/>
</dbReference>
<evidence type="ECO:0000259" key="6">
    <source>
        <dbReference type="PROSITE" id="PS50089"/>
    </source>
</evidence>
<dbReference type="Pfam" id="PF15227">
    <property type="entry name" value="zf-C3HC4_4"/>
    <property type="match status" value="1"/>
</dbReference>
<reference evidence="8" key="1">
    <citation type="submission" date="2025-05" db="UniProtKB">
        <authorList>
            <consortium name="RefSeq"/>
        </authorList>
    </citation>
    <scope>NUCLEOTIDE SEQUENCE [LARGE SCALE GENOMIC DNA]</scope>
</reference>
<dbReference type="Gene3D" id="3.30.40.10">
    <property type="entry name" value="Zinc/RING finger domain, C3HC4 (zinc finger)"/>
    <property type="match status" value="1"/>
</dbReference>
<evidence type="ECO:0000256" key="5">
    <source>
        <dbReference type="SAM" id="MobiDB-lite"/>
    </source>
</evidence>
<feature type="domain" description="B box-type" evidence="7">
    <location>
        <begin position="91"/>
        <end position="132"/>
    </location>
</feature>
<protein>
    <submittedName>
        <fullName evidence="9">Zinc finger protein RFP-like isoform X1</fullName>
    </submittedName>
</protein>
<evidence type="ECO:0000256" key="4">
    <source>
        <dbReference type="PROSITE-ProRule" id="PRU00024"/>
    </source>
</evidence>
<dbReference type="SMART" id="SM00184">
    <property type="entry name" value="RING"/>
    <property type="match status" value="1"/>
</dbReference>
<evidence type="ECO:0000313" key="9">
    <source>
        <dbReference type="RefSeq" id="XP_020634215.2"/>
    </source>
</evidence>
<dbReference type="PROSITE" id="PS00518">
    <property type="entry name" value="ZF_RING_1"/>
    <property type="match status" value="1"/>
</dbReference>
<dbReference type="RefSeq" id="XP_020634215.2">
    <property type="nucleotide sequence ID" value="XM_020778556.2"/>
</dbReference>
<dbReference type="InterPro" id="IPR000315">
    <property type="entry name" value="Znf_B-box"/>
</dbReference>
<dbReference type="Gene3D" id="3.30.160.60">
    <property type="entry name" value="Classic Zinc Finger"/>
    <property type="match status" value="1"/>
</dbReference>
<feature type="domain" description="RING-type" evidence="6">
    <location>
        <begin position="17"/>
        <end position="58"/>
    </location>
</feature>
<dbReference type="Proteomes" id="UP001652642">
    <property type="component" value="Chromosome 2"/>
</dbReference>
<evidence type="ECO:0000256" key="1">
    <source>
        <dbReference type="ARBA" id="ARBA00022723"/>
    </source>
</evidence>
<dbReference type="InterPro" id="IPR050143">
    <property type="entry name" value="TRIM/RBCC"/>
</dbReference>
<keyword evidence="3" id="KW-0862">Zinc</keyword>
<dbReference type="SUPFAM" id="SSF57850">
    <property type="entry name" value="RING/U-box"/>
    <property type="match status" value="1"/>
</dbReference>
<feature type="region of interest" description="Disordered" evidence="5">
    <location>
        <begin position="327"/>
        <end position="372"/>
    </location>
</feature>
<evidence type="ECO:0000259" key="7">
    <source>
        <dbReference type="PROSITE" id="PS50119"/>
    </source>
</evidence>
<dbReference type="InterPro" id="IPR001841">
    <property type="entry name" value="Znf_RING"/>
</dbReference>
<dbReference type="InterPro" id="IPR013083">
    <property type="entry name" value="Znf_RING/FYVE/PHD"/>
</dbReference>
<accession>A0A6J0SGL7</accession>
<dbReference type="SMART" id="SM00336">
    <property type="entry name" value="BBOX"/>
    <property type="match status" value="1"/>
</dbReference>
<proteinExistence type="predicted"/>
<reference evidence="9" key="2">
    <citation type="submission" date="2025-08" db="UniProtKB">
        <authorList>
            <consortium name="RefSeq"/>
        </authorList>
    </citation>
    <scope>IDENTIFICATION</scope>
</reference>
<dbReference type="PANTHER" id="PTHR24103">
    <property type="entry name" value="E3 UBIQUITIN-PROTEIN LIGASE TRIM"/>
    <property type="match status" value="1"/>
</dbReference>
<dbReference type="GeneID" id="110070840"/>
<keyword evidence="8" id="KW-1185">Reference proteome</keyword>
<keyword evidence="2 4" id="KW-0863">Zinc-finger</keyword>
<sequence>MSAADSIEEMLHSEVTCYLCVHYFINPVTLDCGHSFCHSCILRSWGPFSLARTCPRCQKAILRTNLRPNDQLANVARLIRQLKDVAKQVATGMRICEEHEDDATAFCMDDLVTFCLKCAEARDHQQHDVVSVEEAARTYTDSFISRVRHLRKQEEEIVKHEKEVKKQWEDLIQQIGAEKGKMVEEFSKVHQLLEEQSSLWASRVEEALEEIKLKRSEHMAELSKEHSIIKETIWELNWKCEQLPFDILQDIGSTLERCMKEMSVNRVAFPPGLRGDVWELQNFNAFLPGVVKQFEEALVSGYQQMKGFLFWNTLICTGAYGRKNADFGPDTDHPKRMKMRNAPQDSPEDSEENLTESTPCAWHTEEFTAGGH</sequence>
<dbReference type="InterPro" id="IPR017907">
    <property type="entry name" value="Znf_RING_CS"/>
</dbReference>
<dbReference type="PROSITE" id="PS50119">
    <property type="entry name" value="ZF_BBOX"/>
    <property type="match status" value="1"/>
</dbReference>
<dbReference type="Pfam" id="PF00643">
    <property type="entry name" value="zf-B_box"/>
    <property type="match status" value="1"/>
</dbReference>
<evidence type="ECO:0000256" key="3">
    <source>
        <dbReference type="ARBA" id="ARBA00022833"/>
    </source>
</evidence>
<organism evidence="8 9">
    <name type="scientific">Pogona vitticeps</name>
    <name type="common">central bearded dragon</name>
    <dbReference type="NCBI Taxonomy" id="103695"/>
    <lineage>
        <taxon>Eukaryota</taxon>
        <taxon>Metazoa</taxon>
        <taxon>Chordata</taxon>
        <taxon>Craniata</taxon>
        <taxon>Vertebrata</taxon>
        <taxon>Euteleostomi</taxon>
        <taxon>Lepidosauria</taxon>
        <taxon>Squamata</taxon>
        <taxon>Bifurcata</taxon>
        <taxon>Unidentata</taxon>
        <taxon>Episquamata</taxon>
        <taxon>Toxicofera</taxon>
        <taxon>Iguania</taxon>
        <taxon>Acrodonta</taxon>
        <taxon>Agamidae</taxon>
        <taxon>Amphibolurinae</taxon>
        <taxon>Pogona</taxon>
    </lineage>
</organism>
<gene>
    <name evidence="9" type="primary">LOC110070840</name>
</gene>
<dbReference type="OrthoDB" id="9049620at2759"/>
<dbReference type="PROSITE" id="PS50089">
    <property type="entry name" value="ZF_RING_2"/>
    <property type="match status" value="1"/>
</dbReference>
<keyword evidence="1" id="KW-0479">Metal-binding</keyword>